<keyword evidence="2" id="KW-1185">Reference proteome</keyword>
<gene>
    <name evidence="1" type="primary">SPOSA6832_02352</name>
</gene>
<dbReference type="OrthoDB" id="368909at2759"/>
<organism evidence="1 2">
    <name type="scientific">Sporidiobolus salmonicolor</name>
    <name type="common">Yeast-like fungus</name>
    <name type="synonym">Sporobolomyces salmonicolor</name>
    <dbReference type="NCBI Taxonomy" id="5005"/>
    <lineage>
        <taxon>Eukaryota</taxon>
        <taxon>Fungi</taxon>
        <taxon>Dikarya</taxon>
        <taxon>Basidiomycota</taxon>
        <taxon>Pucciniomycotina</taxon>
        <taxon>Microbotryomycetes</taxon>
        <taxon>Sporidiobolales</taxon>
        <taxon>Sporidiobolaceae</taxon>
        <taxon>Sporobolomyces</taxon>
    </lineage>
</organism>
<feature type="non-terminal residue" evidence="1">
    <location>
        <position position="1"/>
    </location>
</feature>
<sequence>MSNLTVPPIPPYTSLKAPPRLTPSISQCTSTLSSLYRITVPSSSRQFIGTFVCIDPQGNLVLDQTTEWEVDLDEEGNVTGRKGEARDVGLVMVPRKWWGRIERLRTEEERAAEFEQRRGTQGCAPS</sequence>
<dbReference type="AlphaFoldDB" id="A0A0D6EM66"/>
<dbReference type="EMBL" id="CENE01000008">
    <property type="protein sequence ID" value="CEQ40710.1"/>
    <property type="molecule type" value="Genomic_DNA"/>
</dbReference>
<name>A0A0D6EM66_SPOSA</name>
<evidence type="ECO:0000313" key="1">
    <source>
        <dbReference type="EMBL" id="CEQ40710.1"/>
    </source>
</evidence>
<protein>
    <submittedName>
        <fullName evidence="1">SPOSA6832_02352-mRNA-1:cds</fullName>
    </submittedName>
</protein>
<dbReference type="Proteomes" id="UP000243876">
    <property type="component" value="Unassembled WGS sequence"/>
</dbReference>
<dbReference type="SUPFAM" id="SSF50182">
    <property type="entry name" value="Sm-like ribonucleoproteins"/>
    <property type="match status" value="1"/>
</dbReference>
<accession>A0A0D6EM66</accession>
<dbReference type="Gene3D" id="2.30.30.100">
    <property type="match status" value="1"/>
</dbReference>
<proteinExistence type="predicted"/>
<dbReference type="InterPro" id="IPR010920">
    <property type="entry name" value="LSM_dom_sf"/>
</dbReference>
<reference evidence="2" key="1">
    <citation type="submission" date="2015-02" db="EMBL/GenBank/DDBJ databases">
        <authorList>
            <person name="Gon?alves P."/>
        </authorList>
    </citation>
    <scope>NUCLEOTIDE SEQUENCE [LARGE SCALE GENOMIC DNA]</scope>
</reference>
<evidence type="ECO:0000313" key="2">
    <source>
        <dbReference type="Proteomes" id="UP000243876"/>
    </source>
</evidence>